<gene>
    <name evidence="5" type="ORF">TR69_WS6001000331</name>
</gene>
<dbReference type="PANTHER" id="PTHR46648:SF1">
    <property type="entry name" value="ADENOSINE 5'-MONOPHOSPHORAMIDASE HNT1"/>
    <property type="match status" value="1"/>
</dbReference>
<reference evidence="5 6" key="1">
    <citation type="submission" date="2015-02" db="EMBL/GenBank/DDBJ databases">
        <title>Improved understanding of the partial-nitritation anammox process through 23 genomes representing the majority of the microbial community.</title>
        <authorList>
            <person name="Speth D.R."/>
            <person name="In T Zandt M."/>
            <person name="Guerrero Cruz S."/>
            <person name="Jetten M.S."/>
            <person name="Dutilh B.E."/>
        </authorList>
    </citation>
    <scope>NUCLEOTIDE SEQUENCE [LARGE SCALE GENOMIC DNA]</scope>
    <source>
        <strain evidence="5">OLB20</strain>
    </source>
</reference>
<accession>A0A136M0M8</accession>
<keyword evidence="5" id="KW-0378">Hydrolase</keyword>
<dbReference type="GO" id="GO:0016787">
    <property type="term" value="F:hydrolase activity"/>
    <property type="evidence" value="ECO:0007669"/>
    <property type="project" value="UniProtKB-KW"/>
</dbReference>
<evidence type="ECO:0000256" key="2">
    <source>
        <dbReference type="PIRSR" id="PIRSR601310-3"/>
    </source>
</evidence>
<dbReference type="InterPro" id="IPR001310">
    <property type="entry name" value="Histidine_triad_HIT"/>
</dbReference>
<proteinExistence type="predicted"/>
<dbReference type="PROSITE" id="PS51084">
    <property type="entry name" value="HIT_2"/>
    <property type="match status" value="1"/>
</dbReference>
<feature type="active site" description="Tele-AMP-histidine intermediate" evidence="1">
    <location>
        <position position="98"/>
    </location>
</feature>
<organism evidence="5 6">
    <name type="scientific">candidate division WS6 bacterium OLB20</name>
    <dbReference type="NCBI Taxonomy" id="1617426"/>
    <lineage>
        <taxon>Bacteria</taxon>
        <taxon>Candidatus Dojkabacteria</taxon>
    </lineage>
</organism>
<dbReference type="PANTHER" id="PTHR46648">
    <property type="entry name" value="HIT FAMILY PROTEIN 1"/>
    <property type="match status" value="1"/>
</dbReference>
<comment type="caution">
    <text evidence="5">The sequence shown here is derived from an EMBL/GenBank/DDBJ whole genome shotgun (WGS) entry which is preliminary data.</text>
</comment>
<feature type="short sequence motif" description="Histidine triad motif" evidence="2 3">
    <location>
        <begin position="96"/>
        <end position="100"/>
    </location>
</feature>
<dbReference type="InterPro" id="IPR036265">
    <property type="entry name" value="HIT-like_sf"/>
</dbReference>
<name>A0A136M0M8_9BACT</name>
<dbReference type="SUPFAM" id="SSF54197">
    <property type="entry name" value="HIT-like"/>
    <property type="match status" value="1"/>
</dbReference>
<dbReference type="InterPro" id="IPR011146">
    <property type="entry name" value="HIT-like"/>
</dbReference>
<sequence length="127" mass="14191">MDCIFCKIVAGEIPSHKVYENDSFIAILDINPSETGHTLIIPRKHNENIFDLDEDDARELMPLAKKLAIAIDRSLHPDGMNIRQNNGTAAGQEVMHYHLHLIPRYSGASPDKKDFTALAEAISDQII</sequence>
<dbReference type="STRING" id="1617426.TR69_WS6001000331"/>
<dbReference type="AlphaFoldDB" id="A0A136M0M8"/>
<evidence type="ECO:0000256" key="3">
    <source>
        <dbReference type="PROSITE-ProRule" id="PRU00464"/>
    </source>
</evidence>
<evidence type="ECO:0000313" key="6">
    <source>
        <dbReference type="Proteomes" id="UP000070457"/>
    </source>
</evidence>
<feature type="domain" description="HIT" evidence="4">
    <location>
        <begin position="4"/>
        <end position="111"/>
    </location>
</feature>
<dbReference type="GO" id="GO:0009117">
    <property type="term" value="P:nucleotide metabolic process"/>
    <property type="evidence" value="ECO:0007669"/>
    <property type="project" value="TreeGrafter"/>
</dbReference>
<dbReference type="Gene3D" id="3.30.428.10">
    <property type="entry name" value="HIT-like"/>
    <property type="match status" value="1"/>
</dbReference>
<dbReference type="EC" id="3.-.-.-" evidence="5"/>
<evidence type="ECO:0000313" key="5">
    <source>
        <dbReference type="EMBL" id="KXK27454.1"/>
    </source>
</evidence>
<dbReference type="CDD" id="cd01277">
    <property type="entry name" value="HINT_subgroup"/>
    <property type="match status" value="1"/>
</dbReference>
<dbReference type="Proteomes" id="UP000070457">
    <property type="component" value="Unassembled WGS sequence"/>
</dbReference>
<evidence type="ECO:0000259" key="4">
    <source>
        <dbReference type="PROSITE" id="PS51084"/>
    </source>
</evidence>
<dbReference type="EMBL" id="JYNZ01000002">
    <property type="protein sequence ID" value="KXK27454.1"/>
    <property type="molecule type" value="Genomic_DNA"/>
</dbReference>
<dbReference type="InterPro" id="IPR019808">
    <property type="entry name" value="Histidine_triad_CS"/>
</dbReference>
<dbReference type="InterPro" id="IPR039384">
    <property type="entry name" value="HINT"/>
</dbReference>
<protein>
    <submittedName>
        <fullName evidence="5">HIT-like protein</fullName>
        <ecNumber evidence="5">3.-.-.-</ecNumber>
    </submittedName>
</protein>
<evidence type="ECO:0000256" key="1">
    <source>
        <dbReference type="PIRSR" id="PIRSR601310-1"/>
    </source>
</evidence>
<dbReference type="PRINTS" id="PR00332">
    <property type="entry name" value="HISTRIAD"/>
</dbReference>
<dbReference type="PROSITE" id="PS00892">
    <property type="entry name" value="HIT_1"/>
    <property type="match status" value="1"/>
</dbReference>
<dbReference type="PATRIC" id="fig|1617426.3.peg.329"/>
<dbReference type="Pfam" id="PF01230">
    <property type="entry name" value="HIT"/>
    <property type="match status" value="1"/>
</dbReference>